<dbReference type="InterPro" id="IPR024704">
    <property type="entry name" value="SMC"/>
</dbReference>
<proteinExistence type="inferred from homology"/>
<dbReference type="EMBL" id="JAGQHR010000530">
    <property type="protein sequence ID" value="MCA9728966.1"/>
    <property type="molecule type" value="Genomic_DNA"/>
</dbReference>
<dbReference type="PIRSF" id="PIRSF005719">
    <property type="entry name" value="SMC"/>
    <property type="match status" value="1"/>
</dbReference>
<accession>A0A956RPS7</accession>
<evidence type="ECO:0000259" key="9">
    <source>
        <dbReference type="Pfam" id="PF06470"/>
    </source>
</evidence>
<evidence type="ECO:0000256" key="2">
    <source>
        <dbReference type="ARBA" id="ARBA00022741"/>
    </source>
</evidence>
<reference evidence="10" key="2">
    <citation type="journal article" date="2021" name="Microbiome">
        <title>Successional dynamics and alternative stable states in a saline activated sludge microbial community over 9 years.</title>
        <authorList>
            <person name="Wang Y."/>
            <person name="Ye J."/>
            <person name="Ju F."/>
            <person name="Liu L."/>
            <person name="Boyd J.A."/>
            <person name="Deng Y."/>
            <person name="Parks D.H."/>
            <person name="Jiang X."/>
            <person name="Yin X."/>
            <person name="Woodcroft B.J."/>
            <person name="Tyson G.W."/>
            <person name="Hugenholtz P."/>
            <person name="Polz M.F."/>
            <person name="Zhang T."/>
        </authorList>
    </citation>
    <scope>NUCLEOTIDE SEQUENCE</scope>
    <source>
        <strain evidence="10">HKST-UBA01</strain>
    </source>
</reference>
<name>A0A956RPS7_UNCEI</name>
<dbReference type="Pfam" id="PF06470">
    <property type="entry name" value="SMC_hinge"/>
    <property type="match status" value="1"/>
</dbReference>
<gene>
    <name evidence="10" type="primary">smc</name>
    <name evidence="10" type="ORF">KC729_14840</name>
</gene>
<evidence type="ECO:0000313" key="11">
    <source>
        <dbReference type="Proteomes" id="UP000697710"/>
    </source>
</evidence>
<dbReference type="NCBIfam" id="TIGR02168">
    <property type="entry name" value="SMC_prok_B"/>
    <property type="match status" value="1"/>
</dbReference>
<keyword evidence="1" id="KW-0963">Cytoplasm</keyword>
<protein>
    <submittedName>
        <fullName evidence="10">Chromosome segregation protein SMC</fullName>
    </submittedName>
</protein>
<feature type="coiled-coil region" evidence="6">
    <location>
        <begin position="665"/>
        <end position="748"/>
    </location>
</feature>
<evidence type="ECO:0000256" key="5">
    <source>
        <dbReference type="ARBA" id="ARBA00023125"/>
    </source>
</evidence>
<evidence type="ECO:0000256" key="6">
    <source>
        <dbReference type="SAM" id="Coils"/>
    </source>
</evidence>
<dbReference type="SUPFAM" id="SSF52540">
    <property type="entry name" value="P-loop containing nucleoside triphosphate hydrolases"/>
    <property type="match status" value="1"/>
</dbReference>
<dbReference type="InterPro" id="IPR003395">
    <property type="entry name" value="RecF/RecN/SMC_N"/>
</dbReference>
<evidence type="ECO:0000256" key="7">
    <source>
        <dbReference type="SAM" id="MobiDB-lite"/>
    </source>
</evidence>
<dbReference type="Gene3D" id="1.20.1060.20">
    <property type="match status" value="1"/>
</dbReference>
<dbReference type="InterPro" id="IPR027417">
    <property type="entry name" value="P-loop_NTPase"/>
</dbReference>
<feature type="domain" description="SMC hinge" evidence="9">
    <location>
        <begin position="521"/>
        <end position="590"/>
    </location>
</feature>
<evidence type="ECO:0000313" key="10">
    <source>
        <dbReference type="EMBL" id="MCA9728966.1"/>
    </source>
</evidence>
<dbReference type="InterPro" id="IPR036277">
    <property type="entry name" value="SMC_hinge_sf"/>
</dbReference>
<feature type="region of interest" description="Disordered" evidence="7">
    <location>
        <begin position="381"/>
        <end position="411"/>
    </location>
</feature>
<feature type="non-terminal residue" evidence="10">
    <location>
        <position position="1137"/>
    </location>
</feature>
<dbReference type="HAMAP" id="MF_01894">
    <property type="entry name" value="Smc_prok"/>
    <property type="match status" value="1"/>
</dbReference>
<keyword evidence="2" id="KW-0547">Nucleotide-binding</keyword>
<evidence type="ECO:0000256" key="1">
    <source>
        <dbReference type="ARBA" id="ARBA00022490"/>
    </source>
</evidence>
<feature type="coiled-coil region" evidence="6">
    <location>
        <begin position="167"/>
        <end position="208"/>
    </location>
</feature>
<reference evidence="10" key="1">
    <citation type="submission" date="2020-04" db="EMBL/GenBank/DDBJ databases">
        <authorList>
            <person name="Zhang T."/>
        </authorList>
    </citation>
    <scope>NUCLEOTIDE SEQUENCE</scope>
    <source>
        <strain evidence="10">HKST-UBA01</strain>
    </source>
</reference>
<dbReference type="GO" id="GO:0003677">
    <property type="term" value="F:DNA binding"/>
    <property type="evidence" value="ECO:0007669"/>
    <property type="project" value="UniProtKB-KW"/>
</dbReference>
<dbReference type="Gene3D" id="3.40.50.300">
    <property type="entry name" value="P-loop containing nucleotide triphosphate hydrolases"/>
    <property type="match status" value="2"/>
</dbReference>
<keyword evidence="3" id="KW-0067">ATP-binding</keyword>
<evidence type="ECO:0000256" key="3">
    <source>
        <dbReference type="ARBA" id="ARBA00022840"/>
    </source>
</evidence>
<dbReference type="GO" id="GO:0030261">
    <property type="term" value="P:chromosome condensation"/>
    <property type="evidence" value="ECO:0007669"/>
    <property type="project" value="InterPro"/>
</dbReference>
<dbReference type="GO" id="GO:0007062">
    <property type="term" value="P:sister chromatid cohesion"/>
    <property type="evidence" value="ECO:0007669"/>
    <property type="project" value="InterPro"/>
</dbReference>
<dbReference type="InterPro" id="IPR011890">
    <property type="entry name" value="SMC_prok"/>
</dbReference>
<feature type="compositionally biased region" description="Basic and acidic residues" evidence="7">
    <location>
        <begin position="392"/>
        <end position="409"/>
    </location>
</feature>
<dbReference type="GO" id="GO:0005694">
    <property type="term" value="C:chromosome"/>
    <property type="evidence" value="ECO:0007669"/>
    <property type="project" value="InterPro"/>
</dbReference>
<feature type="domain" description="RecF/RecN/SMC N-terminal" evidence="8">
    <location>
        <begin position="2"/>
        <end position="610"/>
    </location>
</feature>
<feature type="region of interest" description="Disordered" evidence="7">
    <location>
        <begin position="458"/>
        <end position="483"/>
    </location>
</feature>
<sequence>MYVEKLQLHGFKSFMGRTEIPFSRGITAIVGPNGCGKSNVSDAFRWVIGESNIRNLRGERIQDVIFKGTRTAKPLGMAEVTLAMQNDDGTLPVEYAHVGIARRIFRSGDSEFAINKVPCRLKDIRDLFSGTGLGSHGYAVIERLMIDEVLSDRADARRFLFEEAAGVVKYKQRRAEARRKLEGVEGDLVRIEDMIREIEREVRSLARQAGKVRRWKRLKDELGRLEVREALDEWIRLRERSASSEIIHRESTAKRQALASQVSALDGRREVERQRLSETADDVDRTQRRVQSAAHAVSESLREISVLTTRNESWVRQAEELEGRLQRDEAKRVDAEREIARLEPMLEEREEKLAAVRARFETARKTREAAEAALREARQHLHDVQQTSLDLRSTHRETRKDLESQEARKGHAGARLQVLAGHLATFAEREDRCANDLAELDTRLNEIGERIRAGLASRAERGNRRDEVQQRREQLAERRGELGPNQARIESRLALLEEQRERHEGFDAAVRWILEHRDELPGVVGVVGETVRLVREQSDLGQAVLGPTVSWVLVEDEAAAVSVIGRLREEHLGGVTFFPLAEAGTSPGHGDPGIVALFDTDPVALPFLGFLAAGSRRLASDQSEGRASGRRHATEDGILYGVDGTVYLAGGRTGDSEVLSREQEIPELKADLERVTTELAELEEEDARCRIEEKDLTAQLSRIEEEVDAEERAKAQASEQRSGLRAEHQMLSEERLRLTEEHASLEQEIALVVETLHQLQGTLDETGQLSHRAEEDFDAARVRAEESEQVRDQRVREAAQCEMDHVRHESEVSELRSSLQRLHKDMEDGAAAITAIRERLATGAEESEEGAHRIEELQGGLASLQSERDAADAELDRLREVLAQAQSAIGKIESELKERRQILEEVTQSLHHEDVERVRAVSEAEQIRKRVQEEYGVDLEAWDPETGRFPAPEGEESEQAAEETAAAAPEATAPATPPAAERHPDELPPETAPDDDDEENWEAHLQRKRSTVLQLTEEDAGLSPEERRERIRELRARMEAMGSLNYLAEAEYDTQKERLEFHQKQAEDLRTARTDLLEAIRKINETAGEMFQATFDLVQQKFQEVFAKLFPGGEATLRLAGPDSLEDDVEISARPRG</sequence>
<keyword evidence="4 6" id="KW-0175">Coiled coil</keyword>
<feature type="coiled-coil region" evidence="6">
    <location>
        <begin position="854"/>
        <end position="895"/>
    </location>
</feature>
<feature type="region of interest" description="Disordered" evidence="7">
    <location>
        <begin position="939"/>
        <end position="1028"/>
    </location>
</feature>
<feature type="coiled-coil region" evidence="6">
    <location>
        <begin position="1052"/>
        <end position="1079"/>
    </location>
</feature>
<dbReference type="Pfam" id="PF02463">
    <property type="entry name" value="SMC_N"/>
    <property type="match status" value="1"/>
</dbReference>
<evidence type="ECO:0000256" key="4">
    <source>
        <dbReference type="ARBA" id="ARBA00023054"/>
    </source>
</evidence>
<dbReference type="GO" id="GO:0016887">
    <property type="term" value="F:ATP hydrolysis activity"/>
    <property type="evidence" value="ECO:0007669"/>
    <property type="project" value="InterPro"/>
</dbReference>
<dbReference type="GO" id="GO:0005524">
    <property type="term" value="F:ATP binding"/>
    <property type="evidence" value="ECO:0007669"/>
    <property type="project" value="UniProtKB-KW"/>
</dbReference>
<keyword evidence="5" id="KW-0238">DNA-binding</keyword>
<dbReference type="SUPFAM" id="SSF75553">
    <property type="entry name" value="Smc hinge domain"/>
    <property type="match status" value="1"/>
</dbReference>
<organism evidence="10 11">
    <name type="scientific">Eiseniibacteriota bacterium</name>
    <dbReference type="NCBI Taxonomy" id="2212470"/>
    <lineage>
        <taxon>Bacteria</taxon>
        <taxon>Candidatus Eiseniibacteriota</taxon>
    </lineage>
</organism>
<comment type="caution">
    <text evidence="10">The sequence shown here is derived from an EMBL/GenBank/DDBJ whole genome shotgun (WGS) entry which is preliminary data.</text>
</comment>
<dbReference type="PANTHER" id="PTHR18937">
    <property type="entry name" value="STRUCTURAL MAINTENANCE OF CHROMOSOMES SMC FAMILY MEMBER"/>
    <property type="match status" value="1"/>
</dbReference>
<dbReference type="Proteomes" id="UP000697710">
    <property type="component" value="Unassembled WGS sequence"/>
</dbReference>
<evidence type="ECO:0000259" key="8">
    <source>
        <dbReference type="Pfam" id="PF02463"/>
    </source>
</evidence>
<dbReference type="AlphaFoldDB" id="A0A956RPS7"/>
<dbReference type="InterPro" id="IPR010935">
    <property type="entry name" value="SMC_hinge"/>
</dbReference>
<feature type="compositionally biased region" description="Low complexity" evidence="7">
    <location>
        <begin position="962"/>
        <end position="974"/>
    </location>
</feature>
<feature type="compositionally biased region" description="Basic and acidic residues" evidence="7">
    <location>
        <begin position="458"/>
        <end position="481"/>
    </location>
</feature>